<accession>A0A6J5KIA7</accession>
<feature type="transmembrane region" description="Helical" evidence="1">
    <location>
        <begin position="6"/>
        <end position="29"/>
    </location>
</feature>
<evidence type="ECO:0000313" key="2">
    <source>
        <dbReference type="EMBL" id="CAB4121838.1"/>
    </source>
</evidence>
<proteinExistence type="predicted"/>
<evidence type="ECO:0000256" key="1">
    <source>
        <dbReference type="SAM" id="Phobius"/>
    </source>
</evidence>
<dbReference type="EMBL" id="LR796156">
    <property type="protein sequence ID" value="CAB4121838.1"/>
    <property type="molecule type" value="Genomic_DNA"/>
</dbReference>
<sequence>MNIFIGFAVILTGVSLLIAVIAAIVWVAIWTTK</sequence>
<keyword evidence="1" id="KW-0812">Transmembrane</keyword>
<gene>
    <name evidence="2" type="ORF">UFOVP20_14</name>
</gene>
<protein>
    <submittedName>
        <fullName evidence="2">Uncharacterized protein</fullName>
    </submittedName>
</protein>
<organism evidence="2">
    <name type="scientific">uncultured Caudovirales phage</name>
    <dbReference type="NCBI Taxonomy" id="2100421"/>
    <lineage>
        <taxon>Viruses</taxon>
        <taxon>Duplodnaviria</taxon>
        <taxon>Heunggongvirae</taxon>
        <taxon>Uroviricota</taxon>
        <taxon>Caudoviricetes</taxon>
        <taxon>Peduoviridae</taxon>
        <taxon>Maltschvirus</taxon>
        <taxon>Maltschvirus maltsch</taxon>
    </lineage>
</organism>
<reference evidence="2" key="1">
    <citation type="submission" date="2020-04" db="EMBL/GenBank/DDBJ databases">
        <authorList>
            <person name="Chiriac C."/>
            <person name="Salcher M."/>
            <person name="Ghai R."/>
            <person name="Kavagutti S V."/>
        </authorList>
    </citation>
    <scope>NUCLEOTIDE SEQUENCE</scope>
</reference>
<name>A0A6J5KIA7_9CAUD</name>
<keyword evidence="1" id="KW-1133">Transmembrane helix</keyword>
<keyword evidence="1" id="KW-0472">Membrane</keyword>